<dbReference type="PANTHER" id="PTHR30328">
    <property type="entry name" value="TRANSCRIPTIONAL REPRESSOR"/>
    <property type="match status" value="1"/>
</dbReference>
<evidence type="ECO:0000313" key="6">
    <source>
        <dbReference type="Proteomes" id="UP001374803"/>
    </source>
</evidence>
<proteinExistence type="predicted"/>
<evidence type="ECO:0000256" key="1">
    <source>
        <dbReference type="ARBA" id="ARBA00023125"/>
    </source>
</evidence>
<dbReference type="SUPFAM" id="SSF48498">
    <property type="entry name" value="Tetracyclin repressor-like, C-terminal domain"/>
    <property type="match status" value="1"/>
</dbReference>
<name>A0ABZ2L7J0_9BACT</name>
<keyword evidence="3" id="KW-0472">Membrane</keyword>
<dbReference type="EMBL" id="CP089983">
    <property type="protein sequence ID" value="WXB06725.1"/>
    <property type="molecule type" value="Genomic_DNA"/>
</dbReference>
<keyword evidence="3" id="KW-0812">Transmembrane</keyword>
<reference evidence="5" key="1">
    <citation type="submission" date="2021-12" db="EMBL/GenBank/DDBJ databases">
        <title>Discovery of the Pendulisporaceae a myxobacterial family with distinct sporulation behavior and unique specialized metabolism.</title>
        <authorList>
            <person name="Garcia R."/>
            <person name="Popoff A."/>
            <person name="Bader C.D."/>
            <person name="Loehr J."/>
            <person name="Walesch S."/>
            <person name="Walt C."/>
            <person name="Boldt J."/>
            <person name="Bunk B."/>
            <person name="Haeckl F.J.F.P.J."/>
            <person name="Gunesch A.P."/>
            <person name="Birkelbach J."/>
            <person name="Nuebel U."/>
            <person name="Pietschmann T."/>
            <person name="Bach T."/>
            <person name="Mueller R."/>
        </authorList>
    </citation>
    <scope>NUCLEOTIDE SEQUENCE</scope>
    <source>
        <strain evidence="5">MSr11367</strain>
    </source>
</reference>
<dbReference type="Pfam" id="PF17926">
    <property type="entry name" value="TetR_C_21"/>
    <property type="match status" value="1"/>
</dbReference>
<keyword evidence="1 2" id="KW-0238">DNA-binding</keyword>
<organism evidence="5 6">
    <name type="scientific">Pendulispora rubella</name>
    <dbReference type="NCBI Taxonomy" id="2741070"/>
    <lineage>
        <taxon>Bacteria</taxon>
        <taxon>Pseudomonadati</taxon>
        <taxon>Myxococcota</taxon>
        <taxon>Myxococcia</taxon>
        <taxon>Myxococcales</taxon>
        <taxon>Sorangiineae</taxon>
        <taxon>Pendulisporaceae</taxon>
        <taxon>Pendulispora</taxon>
    </lineage>
</organism>
<protein>
    <submittedName>
        <fullName evidence="5">TetR family transcriptional regulator</fullName>
    </submittedName>
</protein>
<evidence type="ECO:0000313" key="5">
    <source>
        <dbReference type="EMBL" id="WXB06725.1"/>
    </source>
</evidence>
<evidence type="ECO:0000256" key="2">
    <source>
        <dbReference type="PROSITE-ProRule" id="PRU00335"/>
    </source>
</evidence>
<feature type="transmembrane region" description="Helical" evidence="3">
    <location>
        <begin position="165"/>
        <end position="190"/>
    </location>
</feature>
<dbReference type="Gene3D" id="1.10.357.10">
    <property type="entry name" value="Tetracycline Repressor, domain 2"/>
    <property type="match status" value="1"/>
</dbReference>
<accession>A0ABZ2L7J0</accession>
<dbReference type="Proteomes" id="UP001374803">
    <property type="component" value="Chromosome"/>
</dbReference>
<sequence length="219" mass="24032">MQPTSWNMLYSSTMPWDTKRTKQSLLDAAVEEFSEHGPLGARVDRVAERAGINKERIYQYFGSKQKLFAAVLEQEMIKLAAAVPLTDDLAGDLGEFAGRVFDYHRSYPHYLRLLLWEGLEPIASAPGSSSTAAAAERTAHYAEDVAAVVAAQAVGHLRPDVAPAYLLYVARALAAWWLAAPVAVTLMLGARANDSPKRRRAILVKLVRDATRPCPGIIE</sequence>
<keyword evidence="6" id="KW-1185">Reference proteome</keyword>
<dbReference type="InterPro" id="IPR050109">
    <property type="entry name" value="HTH-type_TetR-like_transc_reg"/>
</dbReference>
<dbReference type="PANTHER" id="PTHR30328:SF54">
    <property type="entry name" value="HTH-TYPE TRANSCRIPTIONAL REPRESSOR SCO4008"/>
    <property type="match status" value="1"/>
</dbReference>
<evidence type="ECO:0000259" key="4">
    <source>
        <dbReference type="PROSITE" id="PS50977"/>
    </source>
</evidence>
<feature type="domain" description="HTH tetR-type" evidence="4">
    <location>
        <begin position="19"/>
        <end position="79"/>
    </location>
</feature>
<feature type="DNA-binding region" description="H-T-H motif" evidence="2">
    <location>
        <begin position="42"/>
        <end position="61"/>
    </location>
</feature>
<dbReference type="Pfam" id="PF00440">
    <property type="entry name" value="TetR_N"/>
    <property type="match status" value="1"/>
</dbReference>
<evidence type="ECO:0000256" key="3">
    <source>
        <dbReference type="SAM" id="Phobius"/>
    </source>
</evidence>
<keyword evidence="3" id="KW-1133">Transmembrane helix</keyword>
<dbReference type="PROSITE" id="PS50977">
    <property type="entry name" value="HTH_TETR_2"/>
    <property type="match status" value="1"/>
</dbReference>
<dbReference type="InterPro" id="IPR041467">
    <property type="entry name" value="Sco4008_C"/>
</dbReference>
<dbReference type="InterPro" id="IPR036271">
    <property type="entry name" value="Tet_transcr_reg_TetR-rel_C_sf"/>
</dbReference>
<dbReference type="SUPFAM" id="SSF46689">
    <property type="entry name" value="Homeodomain-like"/>
    <property type="match status" value="1"/>
</dbReference>
<gene>
    <name evidence="5" type="ORF">LVJ94_05690</name>
</gene>
<dbReference type="RefSeq" id="WP_394836381.1">
    <property type="nucleotide sequence ID" value="NZ_CP089983.1"/>
</dbReference>
<dbReference type="PRINTS" id="PR00455">
    <property type="entry name" value="HTHTETR"/>
</dbReference>
<dbReference type="InterPro" id="IPR009057">
    <property type="entry name" value="Homeodomain-like_sf"/>
</dbReference>
<dbReference type="InterPro" id="IPR001647">
    <property type="entry name" value="HTH_TetR"/>
</dbReference>